<dbReference type="RefSeq" id="WP_304450131.1">
    <property type="nucleotide sequence ID" value="NZ_JARRAH010000005.1"/>
</dbReference>
<evidence type="ECO:0000259" key="1">
    <source>
        <dbReference type="PROSITE" id="PS51819"/>
    </source>
</evidence>
<dbReference type="InterPro" id="IPR037523">
    <property type="entry name" value="VOC_core"/>
</dbReference>
<sequence length="154" mass="16633">MDVVSIDRIVIATDNLDRTAGTLTDRLDLNFGELLTLTTETAGGTNDLQSVIDTAGIGIDVVEPSDNDSENAVARFIEKYDTGLYAIAFRVADLEAAAGELADDGVEPVGEISAGEFTEYLYHPRDFDGLFIFLAEFPHAFEAGTRLAALEDRL</sequence>
<keyword evidence="3" id="KW-1185">Reference proteome</keyword>
<dbReference type="InterPro" id="IPR029068">
    <property type="entry name" value="Glyas_Bleomycin-R_OHBP_Dase"/>
</dbReference>
<proteinExistence type="predicted"/>
<protein>
    <submittedName>
        <fullName evidence="2">VOC family protein</fullName>
    </submittedName>
</protein>
<gene>
    <name evidence="2" type="ORF">ACFQHK_18355</name>
</gene>
<name>A0ABD5UFR6_9EURY</name>
<dbReference type="SUPFAM" id="SSF54593">
    <property type="entry name" value="Glyoxalase/Bleomycin resistance protein/Dihydroxybiphenyl dioxygenase"/>
    <property type="match status" value="1"/>
</dbReference>
<evidence type="ECO:0000313" key="2">
    <source>
        <dbReference type="EMBL" id="MFC6838445.1"/>
    </source>
</evidence>
<reference evidence="2 3" key="1">
    <citation type="journal article" date="2019" name="Int. J. Syst. Evol. Microbiol.">
        <title>The Global Catalogue of Microorganisms (GCM) 10K type strain sequencing project: providing services to taxonomists for standard genome sequencing and annotation.</title>
        <authorList>
            <consortium name="The Broad Institute Genomics Platform"/>
            <consortium name="The Broad Institute Genome Sequencing Center for Infectious Disease"/>
            <person name="Wu L."/>
            <person name="Ma J."/>
        </authorList>
    </citation>
    <scope>NUCLEOTIDE SEQUENCE [LARGE SCALE GENOMIC DNA]</scope>
    <source>
        <strain evidence="2 3">PSRA2</strain>
    </source>
</reference>
<organism evidence="2 3">
    <name type="scientific">Halomarina ordinaria</name>
    <dbReference type="NCBI Taxonomy" id="3033939"/>
    <lineage>
        <taxon>Archaea</taxon>
        <taxon>Methanobacteriati</taxon>
        <taxon>Methanobacteriota</taxon>
        <taxon>Stenosarchaea group</taxon>
        <taxon>Halobacteria</taxon>
        <taxon>Halobacteriales</taxon>
        <taxon>Natronomonadaceae</taxon>
        <taxon>Halomarina</taxon>
    </lineage>
</organism>
<evidence type="ECO:0000313" key="3">
    <source>
        <dbReference type="Proteomes" id="UP001596406"/>
    </source>
</evidence>
<dbReference type="Gene3D" id="3.10.180.10">
    <property type="entry name" value="2,3-Dihydroxybiphenyl 1,2-Dioxygenase, domain 1"/>
    <property type="match status" value="1"/>
</dbReference>
<comment type="caution">
    <text evidence="2">The sequence shown here is derived from an EMBL/GenBank/DDBJ whole genome shotgun (WGS) entry which is preliminary data.</text>
</comment>
<accession>A0ABD5UFR6</accession>
<dbReference type="Pfam" id="PF13669">
    <property type="entry name" value="Glyoxalase_4"/>
    <property type="match status" value="1"/>
</dbReference>
<feature type="domain" description="VOC" evidence="1">
    <location>
        <begin position="5"/>
        <end position="146"/>
    </location>
</feature>
<dbReference type="Proteomes" id="UP001596406">
    <property type="component" value="Unassembled WGS sequence"/>
</dbReference>
<dbReference type="PROSITE" id="PS51819">
    <property type="entry name" value="VOC"/>
    <property type="match status" value="1"/>
</dbReference>
<dbReference type="EMBL" id="JBHSXM010000005">
    <property type="protein sequence ID" value="MFC6838445.1"/>
    <property type="molecule type" value="Genomic_DNA"/>
</dbReference>
<dbReference type="AlphaFoldDB" id="A0ABD5UFR6"/>